<dbReference type="PROSITE" id="PS00856">
    <property type="entry name" value="GUANYLATE_KINASE_1"/>
    <property type="match status" value="1"/>
</dbReference>
<keyword evidence="6" id="KW-0067">ATP-binding</keyword>
<organism evidence="8 9">
    <name type="scientific">Seminavis robusta</name>
    <dbReference type="NCBI Taxonomy" id="568900"/>
    <lineage>
        <taxon>Eukaryota</taxon>
        <taxon>Sar</taxon>
        <taxon>Stramenopiles</taxon>
        <taxon>Ochrophyta</taxon>
        <taxon>Bacillariophyta</taxon>
        <taxon>Bacillariophyceae</taxon>
        <taxon>Bacillariophycidae</taxon>
        <taxon>Naviculales</taxon>
        <taxon>Naviculaceae</taxon>
        <taxon>Seminavis</taxon>
    </lineage>
</organism>
<dbReference type="InterPro" id="IPR020590">
    <property type="entry name" value="Guanylate_kinase_CS"/>
</dbReference>
<dbReference type="HAMAP" id="MF_00328">
    <property type="entry name" value="Guanylate_kinase"/>
    <property type="match status" value="1"/>
</dbReference>
<dbReference type="PANTHER" id="PTHR23117:SF13">
    <property type="entry name" value="GUANYLATE KINASE"/>
    <property type="match status" value="1"/>
</dbReference>
<keyword evidence="4" id="KW-0547">Nucleotide-binding</keyword>
<dbReference type="OrthoDB" id="6334211at2759"/>
<keyword evidence="3" id="KW-0808">Transferase</keyword>
<name>A0A9N8EHN3_9STRA</name>
<dbReference type="CDD" id="cd00071">
    <property type="entry name" value="GMPK"/>
    <property type="match status" value="1"/>
</dbReference>
<evidence type="ECO:0000313" key="8">
    <source>
        <dbReference type="EMBL" id="CAB9521526.1"/>
    </source>
</evidence>
<dbReference type="GO" id="GO:0005829">
    <property type="term" value="C:cytosol"/>
    <property type="evidence" value="ECO:0007669"/>
    <property type="project" value="TreeGrafter"/>
</dbReference>
<dbReference type="NCBIfam" id="TIGR03263">
    <property type="entry name" value="guanyl_kin"/>
    <property type="match status" value="1"/>
</dbReference>
<comment type="similarity">
    <text evidence="1">Belongs to the guanylate kinase family.</text>
</comment>
<dbReference type="AlphaFoldDB" id="A0A9N8EHN3"/>
<evidence type="ECO:0000256" key="6">
    <source>
        <dbReference type="ARBA" id="ARBA00022840"/>
    </source>
</evidence>
<evidence type="ECO:0000256" key="5">
    <source>
        <dbReference type="ARBA" id="ARBA00022777"/>
    </source>
</evidence>
<dbReference type="Gene3D" id="3.40.50.300">
    <property type="entry name" value="P-loop containing nucleotide triphosphate hydrolases"/>
    <property type="match status" value="1"/>
</dbReference>
<gene>
    <name evidence="8" type="ORF">SEMRO_1204_G252180.1</name>
</gene>
<dbReference type="SUPFAM" id="SSF52540">
    <property type="entry name" value="P-loop containing nucleoside triphosphate hydrolases"/>
    <property type="match status" value="1"/>
</dbReference>
<proteinExistence type="inferred from homology"/>
<comment type="caution">
    <text evidence="8">The sequence shown here is derived from an EMBL/GenBank/DDBJ whole genome shotgun (WGS) entry which is preliminary data.</text>
</comment>
<dbReference type="InterPro" id="IPR008144">
    <property type="entry name" value="Guanylate_kin-like_dom"/>
</dbReference>
<evidence type="ECO:0000313" key="9">
    <source>
        <dbReference type="Proteomes" id="UP001153069"/>
    </source>
</evidence>
<dbReference type="Proteomes" id="UP001153069">
    <property type="component" value="Unassembled WGS sequence"/>
</dbReference>
<dbReference type="InterPro" id="IPR008145">
    <property type="entry name" value="GK/Ca_channel_bsu"/>
</dbReference>
<evidence type="ECO:0000259" key="7">
    <source>
        <dbReference type="PROSITE" id="PS50052"/>
    </source>
</evidence>
<keyword evidence="9" id="KW-1185">Reference proteome</keyword>
<keyword evidence="5 8" id="KW-0418">Kinase</keyword>
<reference evidence="8" key="1">
    <citation type="submission" date="2020-06" db="EMBL/GenBank/DDBJ databases">
        <authorList>
            <consortium name="Plant Systems Biology data submission"/>
        </authorList>
    </citation>
    <scope>NUCLEOTIDE SEQUENCE</scope>
    <source>
        <strain evidence="8">D6</strain>
    </source>
</reference>
<evidence type="ECO:0000256" key="1">
    <source>
        <dbReference type="ARBA" id="ARBA00005790"/>
    </source>
</evidence>
<dbReference type="GO" id="GO:0004385">
    <property type="term" value="F:GMP kinase activity"/>
    <property type="evidence" value="ECO:0007669"/>
    <property type="project" value="UniProtKB-EC"/>
</dbReference>
<sequence>MSEEKKDALKPVVVCGPSGVGKGTLIDMLMKRFPNEQLGFSVSHTTRPPREGEVDGKHYNFTTVEQIKKDIDAGKFIEYAEVHGKYYGTSIEAVESVQKDGKICILDIDVQGAEKVKKSSLEPIYIFIAPPSQEELEKRLRGRGTETEEAIKTRLGNAAKELEYGRNAGNFDRIFVNADLKATFEDIASAFKEWYPHLNEVAPDDEEKNCACVIS</sequence>
<dbReference type="PROSITE" id="PS50052">
    <property type="entry name" value="GUANYLATE_KINASE_2"/>
    <property type="match status" value="1"/>
</dbReference>
<dbReference type="Pfam" id="PF00625">
    <property type="entry name" value="Guanylate_kin"/>
    <property type="match status" value="1"/>
</dbReference>
<evidence type="ECO:0000256" key="2">
    <source>
        <dbReference type="ARBA" id="ARBA00012961"/>
    </source>
</evidence>
<accession>A0A9N8EHN3</accession>
<dbReference type="GO" id="GO:0005524">
    <property type="term" value="F:ATP binding"/>
    <property type="evidence" value="ECO:0007669"/>
    <property type="project" value="UniProtKB-KW"/>
</dbReference>
<dbReference type="FunFam" id="3.40.50.300:FF:000776">
    <property type="entry name" value="Guanylate kinase 2"/>
    <property type="match status" value="1"/>
</dbReference>
<dbReference type="EMBL" id="CAICTM010001202">
    <property type="protein sequence ID" value="CAB9521526.1"/>
    <property type="molecule type" value="Genomic_DNA"/>
</dbReference>
<feature type="domain" description="Guanylate kinase-like" evidence="7">
    <location>
        <begin position="9"/>
        <end position="192"/>
    </location>
</feature>
<dbReference type="PANTHER" id="PTHR23117">
    <property type="entry name" value="GUANYLATE KINASE-RELATED"/>
    <property type="match status" value="1"/>
</dbReference>
<dbReference type="InterPro" id="IPR027417">
    <property type="entry name" value="P-loop_NTPase"/>
</dbReference>
<dbReference type="InterPro" id="IPR017665">
    <property type="entry name" value="Guanylate_kinase"/>
</dbReference>
<protein>
    <recommendedName>
        <fullName evidence="2">guanylate kinase</fullName>
        <ecNumber evidence="2">2.7.4.8</ecNumber>
    </recommendedName>
</protein>
<evidence type="ECO:0000256" key="4">
    <source>
        <dbReference type="ARBA" id="ARBA00022741"/>
    </source>
</evidence>
<dbReference type="EC" id="2.7.4.8" evidence="2"/>
<evidence type="ECO:0000256" key="3">
    <source>
        <dbReference type="ARBA" id="ARBA00022679"/>
    </source>
</evidence>
<dbReference type="SMART" id="SM00072">
    <property type="entry name" value="GuKc"/>
    <property type="match status" value="1"/>
</dbReference>